<keyword evidence="4 5" id="KW-0472">Membrane</keyword>
<keyword evidence="5" id="KW-0975">Bacterial flagellum</keyword>
<dbReference type="NCBIfam" id="TIGR03500">
    <property type="entry name" value="FliO_TIGR"/>
    <property type="match status" value="1"/>
</dbReference>
<keyword evidence="3 5" id="KW-1133">Transmembrane helix</keyword>
<keyword evidence="6" id="KW-0966">Cell projection</keyword>
<dbReference type="Pfam" id="PF04347">
    <property type="entry name" value="FliO"/>
    <property type="match status" value="1"/>
</dbReference>
<keyword evidence="1 5" id="KW-1003">Cell membrane</keyword>
<evidence type="ECO:0000256" key="4">
    <source>
        <dbReference type="ARBA" id="ARBA00023136"/>
    </source>
</evidence>
<comment type="caution">
    <text evidence="6">The sequence shown here is derived from an EMBL/GenBank/DDBJ whole genome shotgun (WGS) entry which is preliminary data.</text>
</comment>
<feature type="transmembrane region" description="Helical" evidence="5">
    <location>
        <begin position="61"/>
        <end position="82"/>
    </location>
</feature>
<evidence type="ECO:0000256" key="3">
    <source>
        <dbReference type="ARBA" id="ARBA00022989"/>
    </source>
</evidence>
<sequence>MRFLVTFITLFLIMISLCFANEAKKDIVNETLDKYISPLKTNPDKKMQISENFPQSSLPSLLKSLSALFFVLGIILLSFWGFKKIIKRGMKNISGQMIKVIALHHLSPRQMIAVVDIIGERLVLGITPNQITTLAKLNTSKVDTEFAVNFRQEALKTENAMSQMLAILKEKMGELKRI</sequence>
<gene>
    <name evidence="6" type="primary">fliO</name>
    <name evidence="6" type="ORF">ENG63_08465</name>
</gene>
<evidence type="ECO:0000256" key="5">
    <source>
        <dbReference type="RuleBase" id="RU362064"/>
    </source>
</evidence>
<dbReference type="InterPro" id="IPR022781">
    <property type="entry name" value="Flagellar_biosynth_FliO"/>
</dbReference>
<comment type="similarity">
    <text evidence="5">Belongs to the FliO/MopB family.</text>
</comment>
<proteinExistence type="inferred from homology"/>
<name>A0A7C0U3H9_DESA2</name>
<evidence type="ECO:0000256" key="2">
    <source>
        <dbReference type="ARBA" id="ARBA00022692"/>
    </source>
</evidence>
<dbReference type="GO" id="GO:0044781">
    <property type="term" value="P:bacterial-type flagellum organization"/>
    <property type="evidence" value="ECO:0007669"/>
    <property type="project" value="UniProtKB-UniRule"/>
</dbReference>
<dbReference type="AlphaFoldDB" id="A0A7C0U3H9"/>
<keyword evidence="6" id="KW-0282">Flagellum</keyword>
<evidence type="ECO:0000256" key="1">
    <source>
        <dbReference type="ARBA" id="ARBA00022475"/>
    </source>
</evidence>
<accession>A0A7C0U3H9</accession>
<dbReference type="GO" id="GO:0005886">
    <property type="term" value="C:plasma membrane"/>
    <property type="evidence" value="ECO:0007669"/>
    <property type="project" value="UniProtKB-SubCell"/>
</dbReference>
<dbReference type="Proteomes" id="UP000886289">
    <property type="component" value="Unassembled WGS sequence"/>
</dbReference>
<reference evidence="6" key="1">
    <citation type="journal article" date="2020" name="mSystems">
        <title>Genome- and Community-Level Interaction Insights into Carbon Utilization and Element Cycling Functions of Hydrothermarchaeota in Hydrothermal Sediment.</title>
        <authorList>
            <person name="Zhou Z."/>
            <person name="Liu Y."/>
            <person name="Xu W."/>
            <person name="Pan J."/>
            <person name="Luo Z.H."/>
            <person name="Li M."/>
        </authorList>
    </citation>
    <scope>NUCLEOTIDE SEQUENCE [LARGE SCALE GENOMIC DNA]</scope>
    <source>
        <strain evidence="6">HyVt-233</strain>
    </source>
</reference>
<comment type="subcellular location">
    <subcellularLocation>
        <location evidence="5">Cell membrane</location>
    </subcellularLocation>
    <subcellularLocation>
        <location evidence="5">Bacterial flagellum basal body</location>
    </subcellularLocation>
</comment>
<dbReference type="GO" id="GO:0009425">
    <property type="term" value="C:bacterial-type flagellum basal body"/>
    <property type="evidence" value="ECO:0007669"/>
    <property type="project" value="UniProtKB-SubCell"/>
</dbReference>
<keyword evidence="2 5" id="KW-0812">Transmembrane</keyword>
<evidence type="ECO:0000313" key="6">
    <source>
        <dbReference type="EMBL" id="HDD44874.1"/>
    </source>
</evidence>
<organism evidence="6">
    <name type="scientific">Desulfofervidus auxilii</name>
    <dbReference type="NCBI Taxonomy" id="1621989"/>
    <lineage>
        <taxon>Bacteria</taxon>
        <taxon>Pseudomonadati</taxon>
        <taxon>Thermodesulfobacteriota</taxon>
        <taxon>Candidatus Desulfofervidia</taxon>
        <taxon>Candidatus Desulfofervidales</taxon>
        <taxon>Candidatus Desulfofervidaceae</taxon>
        <taxon>Candidatus Desulfofervidus</taxon>
    </lineage>
</organism>
<protein>
    <recommendedName>
        <fullName evidence="5">Flagellar protein</fullName>
    </recommendedName>
</protein>
<keyword evidence="6" id="KW-0969">Cilium</keyword>
<dbReference type="EMBL" id="DRBS01000313">
    <property type="protein sequence ID" value="HDD44874.1"/>
    <property type="molecule type" value="Genomic_DNA"/>
</dbReference>